<feature type="domain" description="RagB/SusD" evidence="6">
    <location>
        <begin position="326"/>
        <end position="494"/>
    </location>
</feature>
<evidence type="ECO:0000256" key="4">
    <source>
        <dbReference type="ARBA" id="ARBA00023136"/>
    </source>
</evidence>
<dbReference type="InterPro" id="IPR033985">
    <property type="entry name" value="SusD-like_N"/>
</dbReference>
<keyword evidence="5" id="KW-0998">Cell outer membrane</keyword>
<organism evidence="8 9">
    <name type="scientific">Pedobacter westerhofensis</name>
    <dbReference type="NCBI Taxonomy" id="425512"/>
    <lineage>
        <taxon>Bacteria</taxon>
        <taxon>Pseudomonadati</taxon>
        <taxon>Bacteroidota</taxon>
        <taxon>Sphingobacteriia</taxon>
        <taxon>Sphingobacteriales</taxon>
        <taxon>Sphingobacteriaceae</taxon>
        <taxon>Pedobacter</taxon>
    </lineage>
</organism>
<comment type="subcellular location">
    <subcellularLocation>
        <location evidence="1">Cell outer membrane</location>
    </subcellularLocation>
</comment>
<gene>
    <name evidence="8" type="ORF">SAMN06265348_102316</name>
</gene>
<reference evidence="8 9" key="1">
    <citation type="submission" date="2017-05" db="EMBL/GenBank/DDBJ databases">
        <authorList>
            <person name="Varghese N."/>
            <person name="Submissions S."/>
        </authorList>
    </citation>
    <scope>NUCLEOTIDE SEQUENCE [LARGE SCALE GENOMIC DNA]</scope>
    <source>
        <strain evidence="8 9">DSM 19036</strain>
    </source>
</reference>
<sequence length="496" mass="55751">MKKIYLSLIIILTLSSSCKKFLEEKTTGVLTPDNYYNNSAQIRAAVNGAYLGLNSPFTTTIGVAVSPVFSLEYITGYCQRPRPSGNEDNQFIQLTGIDQANAALQTWWTAGYYPIENCNSIIANVGKTSVVSAIERDNFLAEAYFLRAYYYFQLVRLYGRVPLKTEPTTSLENTQLERAPIADIYNQIVADLSAAEKANLPWTDKTGHVSQGAIKSLLSKVYITMAGYPLNKGQAYFQKAYDKASEVIQSGQFSLFTNYSDLRNPSNYNAGEHIFMIQHDETTISNILHFSLMPYPELPISIQPSYSGAMAPALSFYNSYDPADQRIKEQNYYYTQHAQYGNASNIIKLPMPYIYKYWNDQAEISGRDGSNFPLIRYADILLICAEASASANGSSTSDPVAVAAYNKVHQRAFPAAVAASSVQLNDILKERYWELAFEFQTWYDMQRTRKAFDVDQKTIVNLIGYKAPLHSRAFTESDLLWPIPLNEVQKDPNLGK</sequence>
<protein>
    <submittedName>
        <fullName evidence="8">SusD family protein</fullName>
    </submittedName>
</protein>
<evidence type="ECO:0000259" key="6">
    <source>
        <dbReference type="Pfam" id="PF07980"/>
    </source>
</evidence>
<keyword evidence="4" id="KW-0472">Membrane</keyword>
<dbReference type="RefSeq" id="WP_142526987.1">
    <property type="nucleotide sequence ID" value="NZ_CBCSJO010000003.1"/>
</dbReference>
<comment type="similarity">
    <text evidence="2">Belongs to the SusD family.</text>
</comment>
<feature type="domain" description="SusD-like N-terminal" evidence="7">
    <location>
        <begin position="97"/>
        <end position="222"/>
    </location>
</feature>
<dbReference type="InterPro" id="IPR011990">
    <property type="entry name" value="TPR-like_helical_dom_sf"/>
</dbReference>
<keyword evidence="3" id="KW-0732">Signal</keyword>
<evidence type="ECO:0000256" key="2">
    <source>
        <dbReference type="ARBA" id="ARBA00006275"/>
    </source>
</evidence>
<evidence type="ECO:0000313" key="9">
    <source>
        <dbReference type="Proteomes" id="UP000320300"/>
    </source>
</evidence>
<dbReference type="PROSITE" id="PS51257">
    <property type="entry name" value="PROKAR_LIPOPROTEIN"/>
    <property type="match status" value="1"/>
</dbReference>
<dbReference type="Proteomes" id="UP000320300">
    <property type="component" value="Unassembled WGS sequence"/>
</dbReference>
<dbReference type="CDD" id="cd08977">
    <property type="entry name" value="SusD"/>
    <property type="match status" value="1"/>
</dbReference>
<dbReference type="Pfam" id="PF14322">
    <property type="entry name" value="SusD-like_3"/>
    <property type="match status" value="1"/>
</dbReference>
<proteinExistence type="inferred from homology"/>
<keyword evidence="9" id="KW-1185">Reference proteome</keyword>
<evidence type="ECO:0000256" key="1">
    <source>
        <dbReference type="ARBA" id="ARBA00004442"/>
    </source>
</evidence>
<dbReference type="GO" id="GO:0009279">
    <property type="term" value="C:cell outer membrane"/>
    <property type="evidence" value="ECO:0007669"/>
    <property type="project" value="UniProtKB-SubCell"/>
</dbReference>
<name>A0A521BI70_9SPHI</name>
<dbReference type="AlphaFoldDB" id="A0A521BI70"/>
<dbReference type="Pfam" id="PF07980">
    <property type="entry name" value="SusD_RagB"/>
    <property type="match status" value="1"/>
</dbReference>
<evidence type="ECO:0000256" key="5">
    <source>
        <dbReference type="ARBA" id="ARBA00023237"/>
    </source>
</evidence>
<dbReference type="InterPro" id="IPR012944">
    <property type="entry name" value="SusD_RagB_dom"/>
</dbReference>
<evidence type="ECO:0000313" key="8">
    <source>
        <dbReference type="EMBL" id="SMO46795.1"/>
    </source>
</evidence>
<dbReference type="EMBL" id="FXTN01000002">
    <property type="protein sequence ID" value="SMO46795.1"/>
    <property type="molecule type" value="Genomic_DNA"/>
</dbReference>
<dbReference type="SUPFAM" id="SSF48452">
    <property type="entry name" value="TPR-like"/>
    <property type="match status" value="1"/>
</dbReference>
<evidence type="ECO:0000256" key="3">
    <source>
        <dbReference type="ARBA" id="ARBA00022729"/>
    </source>
</evidence>
<dbReference type="Gene3D" id="1.25.40.390">
    <property type="match status" value="1"/>
</dbReference>
<accession>A0A521BI70</accession>
<evidence type="ECO:0000259" key="7">
    <source>
        <dbReference type="Pfam" id="PF14322"/>
    </source>
</evidence>
<dbReference type="OrthoDB" id="5694214at2"/>